<evidence type="ECO:0000313" key="1">
    <source>
        <dbReference type="EMBL" id="SMO76444.1"/>
    </source>
</evidence>
<reference evidence="1 2" key="1">
    <citation type="submission" date="2017-05" db="EMBL/GenBank/DDBJ databases">
        <authorList>
            <person name="Varghese N."/>
            <person name="Submissions S."/>
        </authorList>
    </citation>
    <scope>NUCLEOTIDE SEQUENCE [LARGE SCALE GENOMIC DNA]</scope>
    <source>
        <strain evidence="1 2">DSM 21342</strain>
    </source>
</reference>
<organism evidence="1 2">
    <name type="scientific">Solitalea koreensis</name>
    <dbReference type="NCBI Taxonomy" id="543615"/>
    <lineage>
        <taxon>Bacteria</taxon>
        <taxon>Pseudomonadati</taxon>
        <taxon>Bacteroidota</taxon>
        <taxon>Sphingobacteriia</taxon>
        <taxon>Sphingobacteriales</taxon>
        <taxon>Sphingobacteriaceae</taxon>
        <taxon>Solitalea</taxon>
    </lineage>
</organism>
<keyword evidence="2" id="KW-1185">Reference proteome</keyword>
<proteinExistence type="predicted"/>
<protein>
    <submittedName>
        <fullName evidence="1">Uncharacterized protein</fullName>
    </submittedName>
</protein>
<evidence type="ECO:0000313" key="2">
    <source>
        <dbReference type="Proteomes" id="UP000315971"/>
    </source>
</evidence>
<dbReference type="AlphaFoldDB" id="A0A521DXI1"/>
<dbReference type="EMBL" id="FXSZ01000009">
    <property type="protein sequence ID" value="SMO76444.1"/>
    <property type="molecule type" value="Genomic_DNA"/>
</dbReference>
<name>A0A521DXI1_9SPHI</name>
<gene>
    <name evidence="1" type="ORF">SAMN06265350_10949</name>
</gene>
<sequence length="100" mass="11602">MNFMMGKLFKTIESRNLNFQSVGSKEKYKNLCALNSSIPLFSKDWWLDTVCGDNWDVLICELDGKIVASWPIFQKKILFFSAITQPPMAPNLGIWIDWHE</sequence>
<dbReference type="Proteomes" id="UP000315971">
    <property type="component" value="Unassembled WGS sequence"/>
</dbReference>
<accession>A0A521DXI1</accession>